<reference evidence="2" key="1">
    <citation type="journal article" date="2020" name="Stud. Mycol.">
        <title>101 Dothideomycetes genomes: a test case for predicting lifestyles and emergence of pathogens.</title>
        <authorList>
            <person name="Haridas S."/>
            <person name="Albert R."/>
            <person name="Binder M."/>
            <person name="Bloem J."/>
            <person name="Labutti K."/>
            <person name="Salamov A."/>
            <person name="Andreopoulos B."/>
            <person name="Baker S."/>
            <person name="Barry K."/>
            <person name="Bills G."/>
            <person name="Bluhm B."/>
            <person name="Cannon C."/>
            <person name="Castanera R."/>
            <person name="Culley D."/>
            <person name="Daum C."/>
            <person name="Ezra D."/>
            <person name="Gonzalez J."/>
            <person name="Henrissat B."/>
            <person name="Kuo A."/>
            <person name="Liang C."/>
            <person name="Lipzen A."/>
            <person name="Lutzoni F."/>
            <person name="Magnuson J."/>
            <person name="Mondo S."/>
            <person name="Nolan M."/>
            <person name="Ohm R."/>
            <person name="Pangilinan J."/>
            <person name="Park H.-J."/>
            <person name="Ramirez L."/>
            <person name="Alfaro M."/>
            <person name="Sun H."/>
            <person name="Tritt A."/>
            <person name="Yoshinaga Y."/>
            <person name="Zwiers L.-H."/>
            <person name="Turgeon B."/>
            <person name="Goodwin S."/>
            <person name="Spatafora J."/>
            <person name="Crous P."/>
            <person name="Grigoriev I."/>
        </authorList>
    </citation>
    <scope>NUCLEOTIDE SEQUENCE</scope>
    <source>
        <strain evidence="2">CBS 260.36</strain>
    </source>
</reference>
<protein>
    <submittedName>
        <fullName evidence="2">Uncharacterized protein</fullName>
    </submittedName>
</protein>
<evidence type="ECO:0000313" key="3">
    <source>
        <dbReference type="Proteomes" id="UP000799439"/>
    </source>
</evidence>
<feature type="transmembrane region" description="Helical" evidence="1">
    <location>
        <begin position="98"/>
        <end position="121"/>
    </location>
</feature>
<keyword evidence="1" id="KW-0812">Transmembrane</keyword>
<keyword evidence="3" id="KW-1185">Reference proteome</keyword>
<evidence type="ECO:0000256" key="1">
    <source>
        <dbReference type="SAM" id="Phobius"/>
    </source>
</evidence>
<dbReference type="Proteomes" id="UP000799439">
    <property type="component" value="Unassembled WGS sequence"/>
</dbReference>
<feature type="transmembrane region" description="Helical" evidence="1">
    <location>
        <begin position="21"/>
        <end position="40"/>
    </location>
</feature>
<gene>
    <name evidence="2" type="ORF">K461DRAFT_298266</name>
</gene>
<dbReference type="EMBL" id="ML996095">
    <property type="protein sequence ID" value="KAF2147638.1"/>
    <property type="molecule type" value="Genomic_DNA"/>
</dbReference>
<keyword evidence="1" id="KW-0472">Membrane</keyword>
<sequence length="200" mass="22246">MSLPPLTTCASNDPSFELQQFLFYTAMKIFMLIGLQFGILNPCIFSVRAVPFGPDHVNRGCFEDASSYHIQGGSARIIYPARSSEDPSMNPVASSKHFAAGGRTLGLIRHIVLILVVILAGREWKDSVQLQTWMVIRLIWNAVKSLVVVSSAFDDQAVRIFNIIVILCEISGPARWIMQKGPLIWIRGVRCIELAIFVVV</sequence>
<organism evidence="2 3">
    <name type="scientific">Myriangium duriaei CBS 260.36</name>
    <dbReference type="NCBI Taxonomy" id="1168546"/>
    <lineage>
        <taxon>Eukaryota</taxon>
        <taxon>Fungi</taxon>
        <taxon>Dikarya</taxon>
        <taxon>Ascomycota</taxon>
        <taxon>Pezizomycotina</taxon>
        <taxon>Dothideomycetes</taxon>
        <taxon>Dothideomycetidae</taxon>
        <taxon>Myriangiales</taxon>
        <taxon>Myriangiaceae</taxon>
        <taxon>Myriangium</taxon>
    </lineage>
</organism>
<dbReference type="AlphaFoldDB" id="A0A9P4IPC6"/>
<proteinExistence type="predicted"/>
<evidence type="ECO:0000313" key="2">
    <source>
        <dbReference type="EMBL" id="KAF2147638.1"/>
    </source>
</evidence>
<name>A0A9P4IPC6_9PEZI</name>
<comment type="caution">
    <text evidence="2">The sequence shown here is derived from an EMBL/GenBank/DDBJ whole genome shotgun (WGS) entry which is preliminary data.</text>
</comment>
<keyword evidence="1" id="KW-1133">Transmembrane helix</keyword>
<accession>A0A9P4IPC6</accession>